<name>A0AAN9GEM2_9CAEN</name>
<dbReference type="AlphaFoldDB" id="A0AAN9GEM2"/>
<gene>
    <name evidence="1" type="ORF">V1264_018779</name>
</gene>
<dbReference type="EMBL" id="JBAMIC010000008">
    <property type="protein sequence ID" value="KAK7104000.1"/>
    <property type="molecule type" value="Genomic_DNA"/>
</dbReference>
<keyword evidence="2" id="KW-1185">Reference proteome</keyword>
<organism evidence="1 2">
    <name type="scientific">Littorina saxatilis</name>
    <dbReference type="NCBI Taxonomy" id="31220"/>
    <lineage>
        <taxon>Eukaryota</taxon>
        <taxon>Metazoa</taxon>
        <taxon>Spiralia</taxon>
        <taxon>Lophotrochozoa</taxon>
        <taxon>Mollusca</taxon>
        <taxon>Gastropoda</taxon>
        <taxon>Caenogastropoda</taxon>
        <taxon>Littorinimorpha</taxon>
        <taxon>Littorinoidea</taxon>
        <taxon>Littorinidae</taxon>
        <taxon>Littorina</taxon>
    </lineage>
</organism>
<proteinExistence type="predicted"/>
<protein>
    <submittedName>
        <fullName evidence="1">Uncharacterized protein</fullName>
    </submittedName>
</protein>
<evidence type="ECO:0000313" key="2">
    <source>
        <dbReference type="Proteomes" id="UP001374579"/>
    </source>
</evidence>
<sequence>MATVDNPLIEKEIQQFVFDRCGERVRLGLGTEGQVAIETVSRHGSTILGIFWCNVLQHQNNYPVKHYPYRQLYKAAGKYVVSLRVDTICINVCLETGKLTISGAVALDWFVTRFQKLINAYTEPLAGPQELKEPFDAEQKRLMKTVKKQMLRRYIEDWPDVVIDEDMNVLDARQIIKQKEEEAREEGEKEIIPVNPMLGEKPAAEYHIDNLLSSPALNAHLETLKQGVMADGATLYAVWTSLLNRWFSNPDVKVFIVTPAIDTRTLERLCHIVLNHRLTASLEMLATPLQSQCGRLTDIRREVMLKLPSPDQVFAEYKVYNSMVYPRREFQAKFIAGMVGDSVEVLLTSAEAETRYFQAEHSSMVLFQSLSVSEFDSRLLSPIIASVD</sequence>
<reference evidence="1 2" key="1">
    <citation type="submission" date="2024-02" db="EMBL/GenBank/DDBJ databases">
        <title>Chromosome-scale genome assembly of the rough periwinkle Littorina saxatilis.</title>
        <authorList>
            <person name="De Jode A."/>
            <person name="Faria R."/>
            <person name="Formenti G."/>
            <person name="Sims Y."/>
            <person name="Smith T.P."/>
            <person name="Tracey A."/>
            <person name="Wood J.M.D."/>
            <person name="Zagrodzka Z.B."/>
            <person name="Johannesson K."/>
            <person name="Butlin R.K."/>
            <person name="Leder E.H."/>
        </authorList>
    </citation>
    <scope>NUCLEOTIDE SEQUENCE [LARGE SCALE GENOMIC DNA]</scope>
    <source>
        <strain evidence="1">Snail1</strain>
        <tissue evidence="1">Muscle</tissue>
    </source>
</reference>
<comment type="caution">
    <text evidence="1">The sequence shown here is derived from an EMBL/GenBank/DDBJ whole genome shotgun (WGS) entry which is preliminary data.</text>
</comment>
<accession>A0AAN9GEM2</accession>
<dbReference type="Proteomes" id="UP001374579">
    <property type="component" value="Unassembled WGS sequence"/>
</dbReference>
<evidence type="ECO:0000313" key="1">
    <source>
        <dbReference type="EMBL" id="KAK7104000.1"/>
    </source>
</evidence>